<organism evidence="4 5">
    <name type="scientific">Advenella faeciporci</name>
    <dbReference type="NCBI Taxonomy" id="797535"/>
    <lineage>
        <taxon>Bacteria</taxon>
        <taxon>Pseudomonadati</taxon>
        <taxon>Pseudomonadota</taxon>
        <taxon>Betaproteobacteria</taxon>
        <taxon>Burkholderiales</taxon>
        <taxon>Alcaligenaceae</taxon>
    </lineage>
</organism>
<proteinExistence type="inferred from homology"/>
<dbReference type="GO" id="GO:0016020">
    <property type="term" value="C:membrane"/>
    <property type="evidence" value="ECO:0007669"/>
    <property type="project" value="TreeGrafter"/>
</dbReference>
<comment type="similarity">
    <text evidence="1 3">Belongs to the short-chain dehydrogenases/reductases (SDR) family.</text>
</comment>
<reference evidence="4" key="2">
    <citation type="submission" date="2020-09" db="EMBL/GenBank/DDBJ databases">
        <authorList>
            <person name="Sun Q."/>
            <person name="Kim S."/>
        </authorList>
    </citation>
    <scope>NUCLEOTIDE SEQUENCE</scope>
    <source>
        <strain evidence="4">KCTC 23732</strain>
    </source>
</reference>
<protein>
    <submittedName>
        <fullName evidence="4">Short-chain dehydrogenase</fullName>
    </submittedName>
</protein>
<dbReference type="SUPFAM" id="SSF51735">
    <property type="entry name" value="NAD(P)-binding Rossmann-fold domains"/>
    <property type="match status" value="1"/>
</dbReference>
<dbReference type="Proteomes" id="UP000608345">
    <property type="component" value="Unassembled WGS sequence"/>
</dbReference>
<dbReference type="InterPro" id="IPR020904">
    <property type="entry name" value="Sc_DH/Rdtase_CS"/>
</dbReference>
<dbReference type="AlphaFoldDB" id="A0A918JQ27"/>
<dbReference type="PRINTS" id="PR00080">
    <property type="entry name" value="SDRFAMILY"/>
</dbReference>
<dbReference type="PANTHER" id="PTHR44196">
    <property type="entry name" value="DEHYDROGENASE/REDUCTASE SDR FAMILY MEMBER 7B"/>
    <property type="match status" value="1"/>
</dbReference>
<dbReference type="InterPro" id="IPR036291">
    <property type="entry name" value="NAD(P)-bd_dom_sf"/>
</dbReference>
<gene>
    <name evidence="4" type="ORF">GCM10011450_23010</name>
</gene>
<dbReference type="PRINTS" id="PR00081">
    <property type="entry name" value="GDHRDH"/>
</dbReference>
<dbReference type="EMBL" id="BMYS01000018">
    <property type="protein sequence ID" value="GGW92298.1"/>
    <property type="molecule type" value="Genomic_DNA"/>
</dbReference>
<dbReference type="PANTHER" id="PTHR44196:SF3">
    <property type="entry name" value="SHORT CHAIN DEHYDROGENASE FAMILY PROTEIN"/>
    <property type="match status" value="1"/>
</dbReference>
<dbReference type="PROSITE" id="PS00061">
    <property type="entry name" value="ADH_SHORT"/>
    <property type="match status" value="1"/>
</dbReference>
<evidence type="ECO:0000313" key="4">
    <source>
        <dbReference type="EMBL" id="GGW92298.1"/>
    </source>
</evidence>
<comment type="caution">
    <text evidence="4">The sequence shown here is derived from an EMBL/GenBank/DDBJ whole genome shotgun (WGS) entry which is preliminary data.</text>
</comment>
<evidence type="ECO:0000256" key="1">
    <source>
        <dbReference type="ARBA" id="ARBA00006484"/>
    </source>
</evidence>
<keyword evidence="5" id="KW-1185">Reference proteome</keyword>
<dbReference type="Gene3D" id="3.40.50.720">
    <property type="entry name" value="NAD(P)-binding Rossmann-like Domain"/>
    <property type="match status" value="1"/>
</dbReference>
<dbReference type="GO" id="GO:0016491">
    <property type="term" value="F:oxidoreductase activity"/>
    <property type="evidence" value="ECO:0007669"/>
    <property type="project" value="UniProtKB-KW"/>
</dbReference>
<dbReference type="NCBIfam" id="NF005437">
    <property type="entry name" value="PRK07024.1"/>
    <property type="match status" value="1"/>
</dbReference>
<accession>A0A918JQ27</accession>
<reference evidence="4" key="1">
    <citation type="journal article" date="2014" name="Int. J. Syst. Evol. Microbiol.">
        <title>Complete genome sequence of Corynebacterium casei LMG S-19264T (=DSM 44701T), isolated from a smear-ripened cheese.</title>
        <authorList>
            <consortium name="US DOE Joint Genome Institute (JGI-PGF)"/>
            <person name="Walter F."/>
            <person name="Albersmeier A."/>
            <person name="Kalinowski J."/>
            <person name="Ruckert C."/>
        </authorList>
    </citation>
    <scope>NUCLEOTIDE SEQUENCE</scope>
    <source>
        <strain evidence="4">KCTC 23732</strain>
    </source>
</reference>
<sequence length="253" mass="27335">MRIFITGASSGIGKALATAYAQQGVCLGLVGRKKQVLEALAASLPGQHRVYALDIVDRNALHTAARDFLESGPVDIVIACAGISIGTLTEHEEDFIQFQKVIHTNLLAMVATFEPFIKPMKTRDCGTLVGISSVAGVRGLPGSSAYSASKAATTTYLESLRVDLHDTNLKVVTIAPGFIDTPMTQHNPYKMPFLMQPDDFAGAALKAIKKGNSHTVIPWQMGMVATLLKWVPNPVYDYFAFRSGRKPRNNSLS</sequence>
<keyword evidence="2" id="KW-0560">Oxidoreductase</keyword>
<evidence type="ECO:0000256" key="2">
    <source>
        <dbReference type="ARBA" id="ARBA00023002"/>
    </source>
</evidence>
<evidence type="ECO:0000313" key="5">
    <source>
        <dbReference type="Proteomes" id="UP000608345"/>
    </source>
</evidence>
<name>A0A918JQ27_9BURK</name>
<dbReference type="RefSeq" id="WP_189385646.1">
    <property type="nucleotide sequence ID" value="NZ_BAABFY010000012.1"/>
</dbReference>
<dbReference type="Pfam" id="PF00106">
    <property type="entry name" value="adh_short"/>
    <property type="match status" value="1"/>
</dbReference>
<evidence type="ECO:0000256" key="3">
    <source>
        <dbReference type="RuleBase" id="RU000363"/>
    </source>
</evidence>
<dbReference type="InterPro" id="IPR002347">
    <property type="entry name" value="SDR_fam"/>
</dbReference>